<evidence type="ECO:0000313" key="3">
    <source>
        <dbReference type="Proteomes" id="UP001189429"/>
    </source>
</evidence>
<feature type="region of interest" description="Disordered" evidence="1">
    <location>
        <begin position="195"/>
        <end position="217"/>
    </location>
</feature>
<comment type="caution">
    <text evidence="2">The sequence shown here is derived from an EMBL/GenBank/DDBJ whole genome shotgun (WGS) entry which is preliminary data.</text>
</comment>
<sequence length="519" mass="55096">VKGRFSRAESIIRLEGHGVVIGVRHHLRAVSQRGRKLLVLCDSLGLVLALGKGRAAAPRVNKTCREAAALSIFGDLSVTVWWIPTELNLAARPSRTAGTSARGPRADPRSASFDPAAAAPFDAAAALDAAVNEALLGGELDWLGRPQAGAVGLGDTFLEGPRPGGAARLHAEAEGGVDGLAARVARGELAAWGGLPASETSSSSSSDAGSEGSERRWRGCRAAAGRSGTLSREVGACREWCQARRRGVSSRAALDDALVEYLDCLYFDGYNHERGDELLSGLAFEEPKFRRGGEGKLARARAALQGFRRLAPGQARMPLPRPEFAALLGAGVVALGLDFGLGLAIAWDGGLRLPSDIMGLQGRSLIPPPPHSGIKNWGLLLCPAEAVARSKTGHKGEGLLLDGVFTAGIEAQLWRLKKAAGETGCRWNFTAAEFRVGFERAAAMTGRPPLRPCQVRHGAASDDALYHRRTLAEIQERLRHSHPKSTLRYEKHTRYLAELGKALPRVQAYGEAVEAQAAA</sequence>
<protein>
    <submittedName>
        <fullName evidence="2">Uncharacterized protein</fullName>
    </submittedName>
</protein>
<feature type="non-terminal residue" evidence="2">
    <location>
        <position position="519"/>
    </location>
</feature>
<gene>
    <name evidence="2" type="ORF">PCOR1329_LOCUS65486</name>
</gene>
<feature type="compositionally biased region" description="Low complexity" evidence="1">
    <location>
        <begin position="197"/>
        <end position="211"/>
    </location>
</feature>
<keyword evidence="3" id="KW-1185">Reference proteome</keyword>
<dbReference type="SUPFAM" id="SSF56349">
    <property type="entry name" value="DNA breaking-rejoining enzymes"/>
    <property type="match status" value="1"/>
</dbReference>
<organism evidence="2 3">
    <name type="scientific">Prorocentrum cordatum</name>
    <dbReference type="NCBI Taxonomy" id="2364126"/>
    <lineage>
        <taxon>Eukaryota</taxon>
        <taxon>Sar</taxon>
        <taxon>Alveolata</taxon>
        <taxon>Dinophyceae</taxon>
        <taxon>Prorocentrales</taxon>
        <taxon>Prorocentraceae</taxon>
        <taxon>Prorocentrum</taxon>
    </lineage>
</organism>
<reference evidence="2" key="1">
    <citation type="submission" date="2023-10" db="EMBL/GenBank/DDBJ databases">
        <authorList>
            <person name="Chen Y."/>
            <person name="Shah S."/>
            <person name="Dougan E. K."/>
            <person name="Thang M."/>
            <person name="Chan C."/>
        </authorList>
    </citation>
    <scope>NUCLEOTIDE SEQUENCE [LARGE SCALE GENOMIC DNA]</scope>
</reference>
<evidence type="ECO:0000313" key="2">
    <source>
        <dbReference type="EMBL" id="CAK0883227.1"/>
    </source>
</evidence>
<proteinExistence type="predicted"/>
<evidence type="ECO:0000256" key="1">
    <source>
        <dbReference type="SAM" id="MobiDB-lite"/>
    </source>
</evidence>
<accession>A0ABN9WAI3</accession>
<dbReference type="InterPro" id="IPR011010">
    <property type="entry name" value="DNA_brk_join_enz"/>
</dbReference>
<dbReference type="EMBL" id="CAUYUJ010018393">
    <property type="protein sequence ID" value="CAK0883227.1"/>
    <property type="molecule type" value="Genomic_DNA"/>
</dbReference>
<dbReference type="Proteomes" id="UP001189429">
    <property type="component" value="Unassembled WGS sequence"/>
</dbReference>
<feature type="region of interest" description="Disordered" evidence="1">
    <location>
        <begin position="93"/>
        <end position="114"/>
    </location>
</feature>
<name>A0ABN9WAI3_9DINO</name>
<feature type="non-terminal residue" evidence="2">
    <location>
        <position position="1"/>
    </location>
</feature>